<proteinExistence type="predicted"/>
<reference evidence="1 2" key="1">
    <citation type="submission" date="2023-12" db="EMBL/GenBank/DDBJ databases">
        <title>Description of new species of Mycobacterium terrae complex isolated from sewage at the Sao Paulo Zoological Park Foundation in Brazil.</title>
        <authorList>
            <person name="Romagnoli C.L."/>
            <person name="Conceicao E.C."/>
            <person name="Machado E."/>
            <person name="Barreto L.B.P.F."/>
            <person name="Sharma A."/>
            <person name="Silva N.M."/>
            <person name="Marques L.E."/>
            <person name="Juliana M.A."/>
            <person name="Lourenco M.C.S."/>
            <person name="Digiampietri L.A."/>
            <person name="Suffys P.N."/>
            <person name="Viana-Niero C."/>
        </authorList>
    </citation>
    <scope>NUCLEOTIDE SEQUENCE [LARGE SCALE GENOMIC DNA]</scope>
    <source>
        <strain evidence="1 2">MYC017</strain>
    </source>
</reference>
<evidence type="ECO:0000313" key="2">
    <source>
        <dbReference type="Proteomes" id="UP001299283"/>
    </source>
</evidence>
<evidence type="ECO:0008006" key="3">
    <source>
        <dbReference type="Google" id="ProtNLM"/>
    </source>
</evidence>
<dbReference type="Proteomes" id="UP001299283">
    <property type="component" value="Unassembled WGS sequence"/>
</dbReference>
<gene>
    <name evidence="1" type="ORF">K5L39_06235</name>
</gene>
<evidence type="ECO:0000313" key="1">
    <source>
        <dbReference type="EMBL" id="MEB3068775.1"/>
    </source>
</evidence>
<accession>A0ABU5YVN3</accession>
<sequence length="189" mass="21138">MTAFTAWLDESGSNQVADPGTYILSAAICEPHHVSATREAIGELLLSKGGKLHWRDEGRRRQELIARTIASLRVEHLVVVRSNATIARPERQRRLCVERMIPELVAMGVGAAVFESRGLKDDRRDRRTLDHLRQKRIIASSLRIDHVGGRTEPMLWIADACCGAITQLRCGDGYHHSLIESKVTIINIT</sequence>
<dbReference type="EMBL" id="JAYJJQ010000004">
    <property type="protein sequence ID" value="MEB3068775.1"/>
    <property type="molecule type" value="Genomic_DNA"/>
</dbReference>
<comment type="caution">
    <text evidence="1">The sequence shown here is derived from an EMBL/GenBank/DDBJ whole genome shotgun (WGS) entry which is preliminary data.</text>
</comment>
<dbReference type="RefSeq" id="WP_225398933.1">
    <property type="nucleotide sequence ID" value="NZ_JAYJJQ010000004.1"/>
</dbReference>
<protein>
    <recommendedName>
        <fullName evidence="3">DUF3800 domain-containing protein</fullName>
    </recommendedName>
</protein>
<name>A0ABU5YVN3_9MYCO</name>
<organism evidence="1 2">
    <name type="scientific">[Mycobacterium] vasticus</name>
    <dbReference type="NCBI Taxonomy" id="2875777"/>
    <lineage>
        <taxon>Bacteria</taxon>
        <taxon>Bacillati</taxon>
        <taxon>Actinomycetota</taxon>
        <taxon>Actinomycetes</taxon>
        <taxon>Mycobacteriales</taxon>
        <taxon>Mycobacteriaceae</taxon>
        <taxon>Mycolicibacter</taxon>
    </lineage>
</organism>
<keyword evidence="2" id="KW-1185">Reference proteome</keyword>